<protein>
    <recommendedName>
        <fullName evidence="3">Nucleotidyltransferase domain-containing protein</fullName>
    </recommendedName>
</protein>
<evidence type="ECO:0000313" key="1">
    <source>
        <dbReference type="EMBL" id="TMQ66018.1"/>
    </source>
</evidence>
<proteinExistence type="predicted"/>
<comment type="caution">
    <text evidence="1">The sequence shown here is derived from an EMBL/GenBank/DDBJ whole genome shotgun (WGS) entry which is preliminary data.</text>
</comment>
<dbReference type="Proteomes" id="UP000317691">
    <property type="component" value="Unassembled WGS sequence"/>
</dbReference>
<evidence type="ECO:0000313" key="2">
    <source>
        <dbReference type="Proteomes" id="UP000317691"/>
    </source>
</evidence>
<dbReference type="SUPFAM" id="SSF81301">
    <property type="entry name" value="Nucleotidyltransferase"/>
    <property type="match status" value="1"/>
</dbReference>
<organism evidence="1 2">
    <name type="scientific">Eiseniibacteriota bacterium</name>
    <dbReference type="NCBI Taxonomy" id="2212470"/>
    <lineage>
        <taxon>Bacteria</taxon>
        <taxon>Candidatus Eiseniibacteriota</taxon>
    </lineage>
</organism>
<accession>A0A538TQY7</accession>
<gene>
    <name evidence="1" type="ORF">E6K79_03940</name>
</gene>
<dbReference type="InterPro" id="IPR043519">
    <property type="entry name" value="NT_sf"/>
</dbReference>
<reference evidence="1 2" key="1">
    <citation type="journal article" date="2019" name="Nat. Microbiol.">
        <title>Mediterranean grassland soil C-N compound turnover is dependent on rainfall and depth, and is mediated by genomically divergent microorganisms.</title>
        <authorList>
            <person name="Diamond S."/>
            <person name="Andeer P.F."/>
            <person name="Li Z."/>
            <person name="Crits-Christoph A."/>
            <person name="Burstein D."/>
            <person name="Anantharaman K."/>
            <person name="Lane K.R."/>
            <person name="Thomas B.C."/>
            <person name="Pan C."/>
            <person name="Northen T.R."/>
            <person name="Banfield J.F."/>
        </authorList>
    </citation>
    <scope>NUCLEOTIDE SEQUENCE [LARGE SCALE GENOMIC DNA]</scope>
    <source>
        <strain evidence="1">WS_9</strain>
    </source>
</reference>
<name>A0A538TQY7_UNCEI</name>
<evidence type="ECO:0008006" key="3">
    <source>
        <dbReference type="Google" id="ProtNLM"/>
    </source>
</evidence>
<dbReference type="EMBL" id="VBOZ01000010">
    <property type="protein sequence ID" value="TMQ66018.1"/>
    <property type="molecule type" value="Genomic_DNA"/>
</dbReference>
<sequence>MWRRPFNGRAAAGRAVSAALRAVGDRLVGATLYGSAAGGEFLPAHSDVNVAFVFSALGPEELEALRPAHRVWQRSRVIRPLLLSREGLNRSIDVFPLEYLLIRERHETLHGEDCFANLEIDRKALSREIERVLRAQELGLAWTYVALAGTPAGARHWAGRAGTAIAASASGLLHLAGEPIPATRGDLTKRCAALFGIDAEALGGLLDRGPDVRSRIEATRLLASAQTILVRLTEAAD</sequence>
<dbReference type="AlphaFoldDB" id="A0A538TQY7"/>